<dbReference type="Proteomes" id="UP001044222">
    <property type="component" value="Unassembled WGS sequence"/>
</dbReference>
<dbReference type="AlphaFoldDB" id="A0A9D3RHF3"/>
<proteinExistence type="predicted"/>
<dbReference type="EMBL" id="JAFIRN010000561">
    <property type="protein sequence ID" value="KAG5830023.1"/>
    <property type="molecule type" value="Genomic_DNA"/>
</dbReference>
<feature type="non-terminal residue" evidence="1">
    <location>
        <position position="1"/>
    </location>
</feature>
<protein>
    <submittedName>
        <fullName evidence="1">Uncharacterized protein</fullName>
    </submittedName>
</protein>
<keyword evidence="2" id="KW-1185">Reference proteome</keyword>
<comment type="caution">
    <text evidence="1">The sequence shown here is derived from an EMBL/GenBank/DDBJ whole genome shotgun (WGS) entry which is preliminary data.</text>
</comment>
<sequence length="55" mass="6231">MSNRPVRLKYLKPKMKIILYIFLLYITAVSVFGQSVELNGTLGKSIEFPAAVKKD</sequence>
<name>A0A9D3RHF3_ANGAN</name>
<gene>
    <name evidence="1" type="ORF">ANANG_G00319110</name>
</gene>
<evidence type="ECO:0000313" key="1">
    <source>
        <dbReference type="EMBL" id="KAG5830023.1"/>
    </source>
</evidence>
<reference evidence="1" key="1">
    <citation type="submission" date="2021-01" db="EMBL/GenBank/DDBJ databases">
        <title>A chromosome-scale assembly of European eel, Anguilla anguilla.</title>
        <authorList>
            <person name="Henkel C."/>
            <person name="Jong-Raadsen S.A."/>
            <person name="Dufour S."/>
            <person name="Weltzien F.-A."/>
            <person name="Palstra A.P."/>
            <person name="Pelster B."/>
            <person name="Spaink H.P."/>
            <person name="Van Den Thillart G.E."/>
            <person name="Jansen H."/>
            <person name="Zahm M."/>
            <person name="Klopp C."/>
            <person name="Cedric C."/>
            <person name="Louis A."/>
            <person name="Berthelot C."/>
            <person name="Parey E."/>
            <person name="Roest Crollius H."/>
            <person name="Montfort J."/>
            <person name="Robinson-Rechavi M."/>
            <person name="Bucao C."/>
            <person name="Bouchez O."/>
            <person name="Gislard M."/>
            <person name="Lluch J."/>
            <person name="Milhes M."/>
            <person name="Lampietro C."/>
            <person name="Lopez Roques C."/>
            <person name="Donnadieu C."/>
            <person name="Braasch I."/>
            <person name="Desvignes T."/>
            <person name="Postlethwait J."/>
            <person name="Bobe J."/>
            <person name="Guiguen Y."/>
            <person name="Dirks R."/>
        </authorList>
    </citation>
    <scope>NUCLEOTIDE SEQUENCE</scope>
    <source>
        <strain evidence="1">Tag_6206</strain>
        <tissue evidence="1">Liver</tissue>
    </source>
</reference>
<accession>A0A9D3RHF3</accession>
<evidence type="ECO:0000313" key="2">
    <source>
        <dbReference type="Proteomes" id="UP001044222"/>
    </source>
</evidence>
<organism evidence="1 2">
    <name type="scientific">Anguilla anguilla</name>
    <name type="common">European freshwater eel</name>
    <name type="synonym">Muraena anguilla</name>
    <dbReference type="NCBI Taxonomy" id="7936"/>
    <lineage>
        <taxon>Eukaryota</taxon>
        <taxon>Metazoa</taxon>
        <taxon>Chordata</taxon>
        <taxon>Craniata</taxon>
        <taxon>Vertebrata</taxon>
        <taxon>Euteleostomi</taxon>
        <taxon>Actinopterygii</taxon>
        <taxon>Neopterygii</taxon>
        <taxon>Teleostei</taxon>
        <taxon>Anguilliformes</taxon>
        <taxon>Anguillidae</taxon>
        <taxon>Anguilla</taxon>
    </lineage>
</organism>